<dbReference type="Gene3D" id="3.90.380.10">
    <property type="entry name" value="Naphthalene 1,2-dioxygenase Alpha Subunit, Chain A, domain 1"/>
    <property type="match status" value="1"/>
</dbReference>
<dbReference type="CDD" id="cd03480">
    <property type="entry name" value="Rieske_RO_Alpha_PaO"/>
    <property type="match status" value="1"/>
</dbReference>
<feature type="transmembrane region" description="Helical" evidence="15">
    <location>
        <begin position="702"/>
        <end position="724"/>
    </location>
</feature>
<evidence type="ECO:0000256" key="4">
    <source>
        <dbReference type="ARBA" id="ARBA00022448"/>
    </source>
</evidence>
<reference evidence="19 20" key="1">
    <citation type="submission" date="2021-05" db="EMBL/GenBank/DDBJ databases">
        <title>Genome Assembly of Synthetic Allotetraploid Brassica napus Reveals Homoeologous Exchanges between Subgenomes.</title>
        <authorList>
            <person name="Davis J.T."/>
        </authorList>
    </citation>
    <scope>NUCLEOTIDE SEQUENCE [LARGE SCALE GENOMIC DNA]</scope>
    <source>
        <strain evidence="20">cv. Da-Ae</strain>
        <tissue evidence="19">Seedling</tissue>
    </source>
</reference>
<dbReference type="Proteomes" id="UP000824890">
    <property type="component" value="Unassembled WGS sequence"/>
</dbReference>
<feature type="transmembrane region" description="Helical" evidence="15">
    <location>
        <begin position="1238"/>
        <end position="1258"/>
    </location>
</feature>
<feature type="transmembrane region" description="Helical" evidence="15">
    <location>
        <begin position="984"/>
        <end position="1011"/>
    </location>
</feature>
<feature type="transmembrane region" description="Helical" evidence="15">
    <location>
        <begin position="1136"/>
        <end position="1157"/>
    </location>
</feature>
<dbReference type="Pfam" id="PF00355">
    <property type="entry name" value="Rieske"/>
    <property type="match status" value="1"/>
</dbReference>
<evidence type="ECO:0000256" key="11">
    <source>
        <dbReference type="ARBA" id="ARBA00022989"/>
    </source>
</evidence>
<sequence length="1289" mass="143820">MLLRFVRIKKGLGVFEQLCCCLKSCHLIKKMGESKGYGKGGRVIPNVMSSYNVSLQLSPVVSFWDCIVRTMSMDHAVCKQVQPLARKGKSKKHNGKDEFDRVKQAEKKKRRLEKALANSAAIRAELEKKKQRKLEEQQRLDEEGAAIAEAVALHVLLGEDSDDSSRVMLGQEKGCFKMDLFRGENYVPRQSCASYAVQGIGFVSNGYGLGESNWSPFMRESWDSNMGVSADLIAAQAVSSLRISENTDRNAFVLKGICSLPNPKPISPNSIAFKSPPPPSKSNLFTTAVSSSPTVAPTNSPPEPEPGSDSSSKKFDWYANWYPVMPICDLDKKAPHGKRVMGIDVVVWWDRNESQWKVMDDTCPHRLAPLSDGRIDQWGRLQCVYHGWCFNGKGDCKLIPQAPPDGPPVHTFKQACVAVYPSTVQHEILWFWPNSDPKYKNVLETNKPPYIPELEDPSFTKLVANRDIPYGYDVLVENLMDPAHVPYAHYGLMRVGKPKEKVDREGGKPLEITVKRLDNEGFFARQEWGYANFIAPCVYRASTEPLREEDKDSITSEKGPLKNRKLSLIFICIPVSPGRSRLIWTFPRNFGVAIDKIVPRWVFHIGQNKILDSDLHLLHVEERKILERGPENWQKACFIPTKSDALVVTFRRWFNKYSGAQVDWRGKFDPSLLPPTPPREQLFDRYWSHVENCSSCKKAHKYLNAFEVILQIVSVALIGVMAVTKQIAMSNVARSVVVVAAVLSFAASKWLSHFIYKTFHYHDYNHALREARDSTALLYIQTNPIFRQPTLTHKQREVSQAMDPTTPLLSHGGKVEDYAPARTWSDVKRVLCTESAKLWLIAAPIGFNVICQYGVSSVTNIFVGHIGEVELSAVSISLSVIGTFSFGFLLGMGSALETLCGQAFGAGQVHMLGIYMQRSWIILFVSCLLLLPIYIFATPVLRLLGQAEEIAVPAGQFTLLTIPQLFSLALNFPTSKFLQAQSKVTVIAWIGFVALLLHVGMLWLFIIVFGWGTNGAALAFNITQWEITISQIVYVIGWCNEGWTGLSWLAFKEIWAFVRLSIASAVMLCLEIWYMMSIIVLTGHLDDPVIAVGSLSICMNLNGVEAMLFIGINAAISVRVSNELGLGRPRAAKYSVYVTVFQSLLIGLVFMVAIILAKDHFAIIFTSSEVLQRAVSKLAYLLGITMVLNSVQPVISGVAIGGGWQGLVAYINLGSYYIFGLPFGYFLGYKANLGVMGLWAGMISGIALQTLLLMFVLYKTNWNKEVAETSERMKKWGGSTETKSKEVLA</sequence>
<evidence type="ECO:0000256" key="3">
    <source>
        <dbReference type="ARBA" id="ARBA00010199"/>
    </source>
</evidence>
<dbReference type="InterPro" id="IPR045069">
    <property type="entry name" value="MATE_euk"/>
</dbReference>
<evidence type="ECO:0000256" key="13">
    <source>
        <dbReference type="ARBA" id="ARBA00023014"/>
    </source>
</evidence>
<comment type="subcellular location">
    <subcellularLocation>
        <location evidence="1">Membrane</location>
        <topology evidence="1">Multi-pass membrane protein</topology>
    </subcellularLocation>
    <subcellularLocation>
        <location evidence="2">Plastid</location>
        <location evidence="2">Chloroplast</location>
    </subcellularLocation>
</comment>
<name>A0ABQ8BBU9_BRANA</name>
<keyword evidence="5" id="KW-0150">Chloroplast</keyword>
<comment type="caution">
    <text evidence="19">The sequence shown here is derived from an EMBL/GenBank/DDBJ whole genome shotgun (WGS) entry which is preliminary data.</text>
</comment>
<keyword evidence="20" id="KW-1185">Reference proteome</keyword>
<feature type="coiled-coil region" evidence="16">
    <location>
        <begin position="102"/>
        <end position="143"/>
    </location>
</feature>
<feature type="transmembrane region" description="Helical" evidence="15">
    <location>
        <begin position="1054"/>
        <end position="1076"/>
    </location>
</feature>
<dbReference type="CDD" id="cd22249">
    <property type="entry name" value="UDM1_RNF168_RNF169-like"/>
    <property type="match status" value="1"/>
</dbReference>
<gene>
    <name evidence="19" type="ORF">HID58_041779</name>
</gene>
<organism evidence="19 20">
    <name type="scientific">Brassica napus</name>
    <name type="common">Rape</name>
    <dbReference type="NCBI Taxonomy" id="3708"/>
    <lineage>
        <taxon>Eukaryota</taxon>
        <taxon>Viridiplantae</taxon>
        <taxon>Streptophyta</taxon>
        <taxon>Embryophyta</taxon>
        <taxon>Tracheophyta</taxon>
        <taxon>Spermatophyta</taxon>
        <taxon>Magnoliopsida</taxon>
        <taxon>eudicotyledons</taxon>
        <taxon>Gunneridae</taxon>
        <taxon>Pentapetalae</taxon>
        <taxon>rosids</taxon>
        <taxon>malvids</taxon>
        <taxon>Brassicales</taxon>
        <taxon>Brassicaceae</taxon>
        <taxon>Brassiceae</taxon>
        <taxon>Brassica</taxon>
    </lineage>
</organism>
<dbReference type="NCBIfam" id="TIGR00797">
    <property type="entry name" value="matE"/>
    <property type="match status" value="1"/>
</dbReference>
<dbReference type="Pfam" id="PF08417">
    <property type="entry name" value="PaO"/>
    <property type="match status" value="1"/>
</dbReference>
<dbReference type="PANTHER" id="PTHR11206">
    <property type="entry name" value="MULTIDRUG RESISTANCE PROTEIN"/>
    <property type="match status" value="1"/>
</dbReference>
<dbReference type="InterPro" id="IPR017941">
    <property type="entry name" value="Rieske_2Fe-2S"/>
</dbReference>
<evidence type="ECO:0000256" key="8">
    <source>
        <dbReference type="ARBA" id="ARBA00022714"/>
    </source>
</evidence>
<comment type="similarity">
    <text evidence="3 15">Belongs to the multi antimicrobial extrusion (MATE) (TC 2.A.66.1) family.</text>
</comment>
<dbReference type="Pfam" id="PF01554">
    <property type="entry name" value="MatE"/>
    <property type="match status" value="2"/>
</dbReference>
<evidence type="ECO:0000259" key="18">
    <source>
        <dbReference type="PROSITE" id="PS51296"/>
    </source>
</evidence>
<protein>
    <recommendedName>
        <fullName evidence="15">Protein DETOXIFICATION</fullName>
    </recommendedName>
    <alternativeName>
        <fullName evidence="15">Multidrug and toxic compound extrusion protein</fullName>
    </alternativeName>
</protein>
<keyword evidence="13" id="KW-0411">Iron-sulfur</keyword>
<evidence type="ECO:0000313" key="20">
    <source>
        <dbReference type="Proteomes" id="UP000824890"/>
    </source>
</evidence>
<evidence type="ECO:0000256" key="6">
    <source>
        <dbReference type="ARBA" id="ARBA00022640"/>
    </source>
</evidence>
<dbReference type="Gene3D" id="2.102.10.10">
    <property type="entry name" value="Rieske [2Fe-2S] iron-sulphur domain"/>
    <property type="match status" value="1"/>
</dbReference>
<keyword evidence="11 15" id="KW-1133">Transmembrane helix</keyword>
<evidence type="ECO:0000256" key="16">
    <source>
        <dbReference type="SAM" id="Coils"/>
    </source>
</evidence>
<keyword evidence="8" id="KW-0001">2Fe-2S</keyword>
<feature type="domain" description="Rieske" evidence="18">
    <location>
        <begin position="321"/>
        <end position="431"/>
    </location>
</feature>
<keyword evidence="16" id="KW-0175">Coiled coil</keyword>
<feature type="transmembrane region" description="Helical" evidence="15">
    <location>
        <begin position="876"/>
        <end position="899"/>
    </location>
</feature>
<feature type="transmembrane region" description="Helical" evidence="15">
    <location>
        <begin position="920"/>
        <end position="944"/>
    </location>
</feature>
<feature type="transmembrane region" description="Helical" evidence="15">
    <location>
        <begin position="1178"/>
        <end position="1201"/>
    </location>
</feature>
<dbReference type="InterPro" id="IPR002528">
    <property type="entry name" value="MATE_fam"/>
</dbReference>
<keyword evidence="6" id="KW-0934">Plastid</keyword>
<evidence type="ECO:0000313" key="19">
    <source>
        <dbReference type="EMBL" id="KAH0902276.1"/>
    </source>
</evidence>
<feature type="transmembrane region" description="Helical" evidence="15">
    <location>
        <begin position="1088"/>
        <end position="1116"/>
    </location>
</feature>
<evidence type="ECO:0000256" key="10">
    <source>
        <dbReference type="ARBA" id="ARBA00022946"/>
    </source>
</evidence>
<feature type="region of interest" description="Disordered" evidence="17">
    <location>
        <begin position="269"/>
        <end position="312"/>
    </location>
</feature>
<accession>A0ABQ8BBU9</accession>
<keyword evidence="4" id="KW-0813">Transport</keyword>
<dbReference type="CDD" id="cd13132">
    <property type="entry name" value="MATE_eukaryotic"/>
    <property type="match status" value="1"/>
</dbReference>
<dbReference type="SUPFAM" id="SSF50022">
    <property type="entry name" value="ISP domain"/>
    <property type="match status" value="1"/>
</dbReference>
<evidence type="ECO:0000256" key="17">
    <source>
        <dbReference type="SAM" id="MobiDB-lite"/>
    </source>
</evidence>
<evidence type="ECO:0000256" key="5">
    <source>
        <dbReference type="ARBA" id="ARBA00022528"/>
    </source>
</evidence>
<evidence type="ECO:0000256" key="14">
    <source>
        <dbReference type="ARBA" id="ARBA00023136"/>
    </source>
</evidence>
<dbReference type="SUPFAM" id="SSF55961">
    <property type="entry name" value="Bet v1-like"/>
    <property type="match status" value="1"/>
</dbReference>
<evidence type="ECO:0000256" key="12">
    <source>
        <dbReference type="ARBA" id="ARBA00023004"/>
    </source>
</evidence>
<keyword evidence="9" id="KW-0479">Metal-binding</keyword>
<evidence type="ECO:0000256" key="7">
    <source>
        <dbReference type="ARBA" id="ARBA00022692"/>
    </source>
</evidence>
<dbReference type="EMBL" id="JAGKQM010000011">
    <property type="protein sequence ID" value="KAH0902276.1"/>
    <property type="molecule type" value="Genomic_DNA"/>
</dbReference>
<feature type="compositionally biased region" description="Polar residues" evidence="17">
    <location>
        <begin position="281"/>
        <end position="298"/>
    </location>
</feature>
<evidence type="ECO:0000256" key="15">
    <source>
        <dbReference type="RuleBase" id="RU004914"/>
    </source>
</evidence>
<dbReference type="PROSITE" id="PS51296">
    <property type="entry name" value="RIESKE"/>
    <property type="match status" value="1"/>
</dbReference>
<keyword evidence="10" id="KW-0809">Transit peptide</keyword>
<evidence type="ECO:0000256" key="1">
    <source>
        <dbReference type="ARBA" id="ARBA00004141"/>
    </source>
</evidence>
<keyword evidence="12" id="KW-0408">Iron</keyword>
<dbReference type="InterPro" id="IPR013626">
    <property type="entry name" value="PaO"/>
</dbReference>
<keyword evidence="14 15" id="KW-0472">Membrane</keyword>
<proteinExistence type="inferred from homology"/>
<evidence type="ECO:0000256" key="9">
    <source>
        <dbReference type="ARBA" id="ARBA00022723"/>
    </source>
</evidence>
<keyword evidence="7 15" id="KW-0812">Transmembrane</keyword>
<feature type="transmembrane region" description="Helical" evidence="15">
    <location>
        <begin position="950"/>
        <end position="972"/>
    </location>
</feature>
<feature type="transmembrane region" description="Helical" evidence="15">
    <location>
        <begin position="1207"/>
        <end position="1226"/>
    </location>
</feature>
<dbReference type="InterPro" id="IPR036922">
    <property type="entry name" value="Rieske_2Fe-2S_sf"/>
</dbReference>
<evidence type="ECO:0000256" key="2">
    <source>
        <dbReference type="ARBA" id="ARBA00004229"/>
    </source>
</evidence>